<dbReference type="Proteomes" id="UP000326554">
    <property type="component" value="Unassembled WGS sequence"/>
</dbReference>
<proteinExistence type="predicted"/>
<accession>A0A5J5GCP2</accession>
<dbReference type="AlphaFoldDB" id="A0A5J5GCP2"/>
<evidence type="ECO:0000256" key="1">
    <source>
        <dbReference type="SAM" id="Coils"/>
    </source>
</evidence>
<feature type="region of interest" description="Disordered" evidence="2">
    <location>
        <begin position="444"/>
        <end position="467"/>
    </location>
</feature>
<keyword evidence="4" id="KW-1185">Reference proteome</keyword>
<evidence type="ECO:0000313" key="3">
    <source>
        <dbReference type="EMBL" id="KAA9005936.1"/>
    </source>
</evidence>
<organism evidence="3 4">
    <name type="scientific">Histidinibacterium aquaticum</name>
    <dbReference type="NCBI Taxonomy" id="2613962"/>
    <lineage>
        <taxon>Bacteria</taxon>
        <taxon>Pseudomonadati</taxon>
        <taxon>Pseudomonadota</taxon>
        <taxon>Alphaproteobacteria</taxon>
        <taxon>Rhodobacterales</taxon>
        <taxon>Paracoccaceae</taxon>
        <taxon>Histidinibacterium</taxon>
    </lineage>
</organism>
<dbReference type="EMBL" id="VYQE01000005">
    <property type="protein sequence ID" value="KAA9005936.1"/>
    <property type="molecule type" value="Genomic_DNA"/>
</dbReference>
<evidence type="ECO:0000256" key="2">
    <source>
        <dbReference type="SAM" id="MobiDB-lite"/>
    </source>
</evidence>
<protein>
    <submittedName>
        <fullName evidence="3">Uncharacterized protein</fullName>
    </submittedName>
</protein>
<name>A0A5J5GCP2_9RHOB</name>
<feature type="region of interest" description="Disordered" evidence="2">
    <location>
        <begin position="204"/>
        <end position="236"/>
    </location>
</feature>
<comment type="caution">
    <text evidence="3">The sequence shown here is derived from an EMBL/GenBank/DDBJ whole genome shotgun (WGS) entry which is preliminary data.</text>
</comment>
<gene>
    <name evidence="3" type="ORF">F3S47_15365</name>
</gene>
<evidence type="ECO:0000313" key="4">
    <source>
        <dbReference type="Proteomes" id="UP000326554"/>
    </source>
</evidence>
<feature type="compositionally biased region" description="Polar residues" evidence="2">
    <location>
        <begin position="446"/>
        <end position="467"/>
    </location>
</feature>
<feature type="coiled-coil region" evidence="1">
    <location>
        <begin position="385"/>
        <end position="412"/>
    </location>
</feature>
<reference evidence="3 4" key="1">
    <citation type="submission" date="2019-09" db="EMBL/GenBank/DDBJ databases">
        <authorList>
            <person name="Park J.-S."/>
            <person name="Choi H.-J."/>
        </authorList>
    </citation>
    <scope>NUCLEOTIDE SEQUENCE [LARGE SCALE GENOMIC DNA]</scope>
    <source>
        <strain evidence="3 4">176SS1-4</strain>
    </source>
</reference>
<sequence>MNEIRLPNLAESYMTGYANSLALGQQVQEQRNRNALAELLPQHGAAAMQGDPEAMNALLAAGPQGLQAVNVLHGMYNDGRRIDQAERQIGQTDERIGLAREQFRVSREQSRREMEIALRDLDLRENIAGLEAEAEEGKRIAAQLVGIRSPEDWASTGREILGDNWRPWDQRGVIIGGLTGEIEAVESAIGGGSASMSDRTTNLPSGAYWNDPNDPTKGYTYGTPSNPEGAPQDPNARETKITDYMSTLGADRATAIKLADGQYDMTQDGLVVDRTTGQVIQPAAGGVQGQPGPTNVEASDAFDDTNVEGALGFSGMGAGIINTLFDSIGVGQPSARIDRGAQMLDSLATRTVQTLSAEWPGRPSNLTREMIDELTVRPGQIATGRDRARNKIANMRREIERAMQSAQRVIDNPGSYNAQERQAARSAMDGLVPLLEDYKALDEALNSGSGQPQTSGRTSSGIEWSVN</sequence>
<keyword evidence="1" id="KW-0175">Coiled coil</keyword>
<dbReference type="RefSeq" id="WP_150446188.1">
    <property type="nucleotide sequence ID" value="NZ_VYQE01000005.1"/>
</dbReference>